<feature type="binding site" evidence="4">
    <location>
        <position position="252"/>
    </location>
    <ligand>
        <name>S-adenosyl-L-methionine</name>
        <dbReference type="ChEBI" id="CHEBI:59789"/>
    </ligand>
</feature>
<keyword evidence="2 4" id="KW-0808">Transferase</keyword>
<dbReference type="KEGG" id="git:C6V83_09810"/>
<dbReference type="OrthoDB" id="9804590at2"/>
<evidence type="ECO:0000256" key="2">
    <source>
        <dbReference type="ARBA" id="ARBA00022679"/>
    </source>
</evidence>
<feature type="region of interest" description="Disordered" evidence="5">
    <location>
        <begin position="199"/>
        <end position="226"/>
    </location>
</feature>
<evidence type="ECO:0000256" key="5">
    <source>
        <dbReference type="SAM" id="MobiDB-lite"/>
    </source>
</evidence>
<dbReference type="PROSITE" id="PS51687">
    <property type="entry name" value="SAM_MT_RNA_M5U"/>
    <property type="match status" value="1"/>
</dbReference>
<evidence type="ECO:0000256" key="4">
    <source>
        <dbReference type="PROSITE-ProRule" id="PRU01024"/>
    </source>
</evidence>
<dbReference type="SUPFAM" id="SSF53335">
    <property type="entry name" value="S-adenosyl-L-methionine-dependent methyltransferases"/>
    <property type="match status" value="1"/>
</dbReference>
<dbReference type="AlphaFoldDB" id="A0A2S0KFR0"/>
<dbReference type="GO" id="GO:0070041">
    <property type="term" value="F:rRNA (uridine-C5-)-methyltransferase activity"/>
    <property type="evidence" value="ECO:0007669"/>
    <property type="project" value="TreeGrafter"/>
</dbReference>
<protein>
    <submittedName>
        <fullName evidence="7">Class I SAM-dependent RNA methyltransferase</fullName>
    </submittedName>
</protein>
<dbReference type="PROSITE" id="PS50926">
    <property type="entry name" value="TRAM"/>
    <property type="match status" value="1"/>
</dbReference>
<proteinExistence type="inferred from homology"/>
<evidence type="ECO:0000313" key="8">
    <source>
        <dbReference type="Proteomes" id="UP000239814"/>
    </source>
</evidence>
<feature type="binding site" evidence="4">
    <location>
        <position position="354"/>
    </location>
    <ligand>
        <name>S-adenosyl-L-methionine</name>
        <dbReference type="ChEBI" id="CHEBI:59789"/>
    </ligand>
</feature>
<keyword evidence="3 4" id="KW-0949">S-adenosyl-L-methionine</keyword>
<dbReference type="GO" id="GO:0070475">
    <property type="term" value="P:rRNA base methylation"/>
    <property type="evidence" value="ECO:0007669"/>
    <property type="project" value="TreeGrafter"/>
</dbReference>
<dbReference type="Proteomes" id="UP000239814">
    <property type="component" value="Chromosome"/>
</dbReference>
<comment type="similarity">
    <text evidence="4">Belongs to the class I-like SAM-binding methyltransferase superfamily. RNA M5U methyltransferase family.</text>
</comment>
<keyword evidence="1 4" id="KW-0489">Methyltransferase</keyword>
<accession>A0A2S0KFR0</accession>
<dbReference type="PANTHER" id="PTHR11061">
    <property type="entry name" value="RNA M5U METHYLTRANSFERASE"/>
    <property type="match status" value="1"/>
</dbReference>
<organism evidence="7 8">
    <name type="scientific">Gordonia iterans</name>
    <dbReference type="NCBI Taxonomy" id="1004901"/>
    <lineage>
        <taxon>Bacteria</taxon>
        <taxon>Bacillati</taxon>
        <taxon>Actinomycetota</taxon>
        <taxon>Actinomycetes</taxon>
        <taxon>Mycobacteriales</taxon>
        <taxon>Gordoniaceae</taxon>
        <taxon>Gordonia</taxon>
    </lineage>
</organism>
<dbReference type="Gene3D" id="2.40.50.140">
    <property type="entry name" value="Nucleic acid-binding proteins"/>
    <property type="match status" value="1"/>
</dbReference>
<dbReference type="InterPro" id="IPR010280">
    <property type="entry name" value="U5_MeTrfase_fam"/>
</dbReference>
<feature type="active site" description="Nucleophile" evidence="4">
    <location>
        <position position="381"/>
    </location>
</feature>
<feature type="binding site" evidence="4">
    <location>
        <position position="310"/>
    </location>
    <ligand>
        <name>S-adenosyl-L-methionine</name>
        <dbReference type="ChEBI" id="CHEBI:59789"/>
    </ligand>
</feature>
<dbReference type="InterPro" id="IPR029063">
    <property type="entry name" value="SAM-dependent_MTases_sf"/>
</dbReference>
<evidence type="ECO:0000256" key="1">
    <source>
        <dbReference type="ARBA" id="ARBA00022603"/>
    </source>
</evidence>
<dbReference type="EMBL" id="CP027433">
    <property type="protein sequence ID" value="AVM00527.1"/>
    <property type="molecule type" value="Genomic_DNA"/>
</dbReference>
<feature type="compositionally biased region" description="Basic residues" evidence="5">
    <location>
        <begin position="216"/>
        <end position="225"/>
    </location>
</feature>
<dbReference type="InterPro" id="IPR002792">
    <property type="entry name" value="TRAM_dom"/>
</dbReference>
<evidence type="ECO:0000313" key="7">
    <source>
        <dbReference type="EMBL" id="AVM00527.1"/>
    </source>
</evidence>
<reference evidence="7 8" key="1">
    <citation type="submission" date="2018-03" db="EMBL/GenBank/DDBJ databases">
        <title>Characteristics and genome of n-alkane degrading marine bacteria Gordonia iterans isolated from crude oil contaminated in Tae-an, South Korea.</title>
        <authorList>
            <person name="Lee S.-S."/>
            <person name="Kim H."/>
        </authorList>
    </citation>
    <scope>NUCLEOTIDE SEQUENCE [LARGE SCALE GENOMIC DNA]</scope>
    <source>
        <strain evidence="7 8">Co17</strain>
    </source>
</reference>
<dbReference type="InterPro" id="IPR012340">
    <property type="entry name" value="NA-bd_OB-fold"/>
</dbReference>
<sequence>MTAAELTVTGFANGGAGVARDDDGRVVFVRGALPGERVSVSYDDRRAAFAKAHVTAVLQPSVHRVAPLCPAAAAGAGCCDLSYAEPGYAARLRTAALEDVLRRIGRLTPGDAGVPEAPAVAELDPDPAGWRVRTRPAVGADGAIGLRVRGSAELVTAACIGPAPALFDGLDRLAPTPGAELVLAQGTDGGRHVAELAPVPGNRRGASGRRAAQSARGRRSAPRRSRLLDGDELVTQEVGGHLWRVPVTGFWQAHRCAPHAYAQTVRDFVARADPSSRPLRIWDLYGGAGVLGAALLDGAAAGGPAVESIELVETDPGALAAAERALTGEPVRRHRGDTGAVVPGLPAPDVVIADPPRAGAGAAVIEAVTAARPRAVVHVGCDAAAFARDLRDYVDRGYRMLDWRAFDAFPLTHHVEAIALLVSP</sequence>
<dbReference type="RefSeq" id="WP_105942255.1">
    <property type="nucleotide sequence ID" value="NZ_CP027433.1"/>
</dbReference>
<feature type="binding site" evidence="4">
    <location>
        <position position="285"/>
    </location>
    <ligand>
        <name>S-adenosyl-L-methionine</name>
        <dbReference type="ChEBI" id="CHEBI:59789"/>
    </ligand>
</feature>
<evidence type="ECO:0000256" key="3">
    <source>
        <dbReference type="ARBA" id="ARBA00022691"/>
    </source>
</evidence>
<feature type="compositionally biased region" description="Low complexity" evidence="5">
    <location>
        <begin position="201"/>
        <end position="215"/>
    </location>
</feature>
<keyword evidence="8" id="KW-1185">Reference proteome</keyword>
<dbReference type="Pfam" id="PF01938">
    <property type="entry name" value="TRAM"/>
    <property type="match status" value="1"/>
</dbReference>
<dbReference type="SUPFAM" id="SSF50249">
    <property type="entry name" value="Nucleic acid-binding proteins"/>
    <property type="match status" value="1"/>
</dbReference>
<name>A0A2S0KFR0_9ACTN</name>
<gene>
    <name evidence="7" type="ORF">C6V83_09810</name>
</gene>
<dbReference type="PANTHER" id="PTHR11061:SF30">
    <property type="entry name" value="TRNA (URACIL(54)-C(5))-METHYLTRANSFERASE"/>
    <property type="match status" value="1"/>
</dbReference>
<evidence type="ECO:0000259" key="6">
    <source>
        <dbReference type="PROSITE" id="PS50926"/>
    </source>
</evidence>
<feature type="domain" description="TRAM" evidence="6">
    <location>
        <begin position="1"/>
        <end position="56"/>
    </location>
</feature>
<dbReference type="Gene3D" id="3.40.50.150">
    <property type="entry name" value="Vaccinia Virus protein VP39"/>
    <property type="match status" value="1"/>
</dbReference>